<dbReference type="OrthoDB" id="43988at2157"/>
<keyword evidence="3" id="KW-0328">Glycosyltransferase</keyword>
<evidence type="ECO:0000256" key="3">
    <source>
        <dbReference type="ARBA" id="ARBA00022676"/>
    </source>
</evidence>
<dbReference type="KEGG" id="sacd:HS1genome_0572"/>
<gene>
    <name evidence="8" type="ORF">GCM10007116_09980</name>
    <name evidence="7" type="ORF">HS1genome_0572</name>
</gene>
<accession>A0A348B1Y1</accession>
<keyword evidence="6" id="KW-1133">Transmembrane helix</keyword>
<feature type="transmembrane region" description="Helical" evidence="6">
    <location>
        <begin position="308"/>
        <end position="331"/>
    </location>
</feature>
<keyword evidence="5 6" id="KW-0472">Membrane</keyword>
<feature type="transmembrane region" description="Helical" evidence="6">
    <location>
        <begin position="17"/>
        <end position="38"/>
    </location>
</feature>
<feature type="transmembrane region" description="Helical" evidence="6">
    <location>
        <begin position="343"/>
        <end position="363"/>
    </location>
</feature>
<feature type="transmembrane region" description="Helical" evidence="6">
    <location>
        <begin position="383"/>
        <end position="406"/>
    </location>
</feature>
<reference evidence="8" key="1">
    <citation type="journal article" date="2014" name="Int. J. Syst. Evol. Microbiol.">
        <title>Complete genome sequence of Corynebacterium casei LMG S-19264T (=DSM 44701T), isolated from a smear-ripened cheese.</title>
        <authorList>
            <consortium name="US DOE Joint Genome Institute (JGI-PGF)"/>
            <person name="Walter F."/>
            <person name="Albersmeier A."/>
            <person name="Kalinowski J."/>
            <person name="Ruckert C."/>
        </authorList>
    </citation>
    <scope>NUCLEOTIDE SEQUENCE</scope>
    <source>
        <strain evidence="8">JCM 31740</strain>
    </source>
</reference>
<reference evidence="7" key="3">
    <citation type="journal article" date="2019" name="BMC Res. Notes">
        <title>Complete genome sequence of the Sulfodiicoccus acidiphilus strain HS-1T, the first crenarchaeon that lacks polB3, isolated from an acidic hot spring in Ohwaku-dani, Hakone, Japan.</title>
        <authorList>
            <person name="Sakai H.D."/>
            <person name="Kurosawa N."/>
        </authorList>
    </citation>
    <scope>NUCLEOTIDE SEQUENCE</scope>
    <source>
        <strain evidence="7">HS-1</strain>
    </source>
</reference>
<dbReference type="AlphaFoldDB" id="A0A348B1Y1"/>
<dbReference type="SUPFAM" id="SSF53448">
    <property type="entry name" value="Nucleotide-diphospho-sugar transferases"/>
    <property type="match status" value="1"/>
</dbReference>
<protein>
    <recommendedName>
        <fullName evidence="10">Glycosyltransferase 2-like domain-containing protein</fullName>
    </recommendedName>
</protein>
<organism evidence="7 9">
    <name type="scientific">Sulfodiicoccus acidiphilus</name>
    <dbReference type="NCBI Taxonomy" id="1670455"/>
    <lineage>
        <taxon>Archaea</taxon>
        <taxon>Thermoproteota</taxon>
        <taxon>Thermoprotei</taxon>
        <taxon>Sulfolobales</taxon>
        <taxon>Sulfolobaceae</taxon>
        <taxon>Sulfodiicoccus</taxon>
    </lineage>
</organism>
<dbReference type="GO" id="GO:0005886">
    <property type="term" value="C:plasma membrane"/>
    <property type="evidence" value="ECO:0007669"/>
    <property type="project" value="UniProtKB-SubCell"/>
</dbReference>
<evidence type="ECO:0000256" key="6">
    <source>
        <dbReference type="SAM" id="Phobius"/>
    </source>
</evidence>
<evidence type="ECO:0000256" key="2">
    <source>
        <dbReference type="ARBA" id="ARBA00022475"/>
    </source>
</evidence>
<keyword evidence="9" id="KW-1185">Reference proteome</keyword>
<dbReference type="InterPro" id="IPR029044">
    <property type="entry name" value="Nucleotide-diphossugar_trans"/>
</dbReference>
<sequence length="417" mass="47672">MIFEILELFYMIENNVFVYWPIHFLFFLVAATIIRGALSRRYKPYSTGLDRKNVKVTVLIPEFNEEIEIFERCIKSAVANRPDEIIVIYDDGRKEIEQIARKYGAKTVNTLVFSSTEKLGKRASLALGWLMAKGDIVVQLDSDTVMKPHTIEELVKPFSDPKVVGVQGHPQLFRTGERIPYLFGQIIELSRDVVSRFLNGEMIVIDGKIAAYRREFLVKHANDFLTEAWDGRKIALADDRALTFLANIEGHRTVYQSTAEAMSAAQPTLVKFIYQQLRWARSGYLYLIKDLKSGLFFRSTRKYRFQMLMYLLAPISFTAAWMQTVIANVHVVGEVGSFLEAALTYNLPVTAVSVVVFVFGIVLTTQFSLRGMGVSTRSLHINLLEYIAMGLLGLFVIYPLFIYSMLTYKNVTQWLTR</sequence>
<dbReference type="GeneID" id="38666080"/>
<dbReference type="RefSeq" id="WP_126449532.1">
    <property type="nucleotide sequence ID" value="NZ_AP018553.1"/>
</dbReference>
<evidence type="ECO:0000313" key="9">
    <source>
        <dbReference type="Proteomes" id="UP000276741"/>
    </source>
</evidence>
<reference evidence="8" key="4">
    <citation type="submission" date="2020-09" db="EMBL/GenBank/DDBJ databases">
        <authorList>
            <person name="Sun Q."/>
            <person name="Ohkuma M."/>
        </authorList>
    </citation>
    <scope>NUCLEOTIDE SEQUENCE</scope>
    <source>
        <strain evidence="8">JCM 31740</strain>
    </source>
</reference>
<dbReference type="PANTHER" id="PTHR22913">
    <property type="entry name" value="HYALURONAN SYNTHASE"/>
    <property type="match status" value="1"/>
</dbReference>
<dbReference type="GO" id="GO:0030213">
    <property type="term" value="P:hyaluronan biosynthetic process"/>
    <property type="evidence" value="ECO:0007669"/>
    <property type="project" value="TreeGrafter"/>
</dbReference>
<dbReference type="GO" id="GO:0085029">
    <property type="term" value="P:extracellular matrix assembly"/>
    <property type="evidence" value="ECO:0007669"/>
    <property type="project" value="TreeGrafter"/>
</dbReference>
<proteinExistence type="predicted"/>
<comment type="subcellular location">
    <subcellularLocation>
        <location evidence="1">Cell membrane</location>
    </subcellularLocation>
</comment>
<keyword evidence="4" id="KW-0808">Transferase</keyword>
<dbReference type="Proteomes" id="UP000616143">
    <property type="component" value="Unassembled WGS sequence"/>
</dbReference>
<keyword evidence="6" id="KW-0812">Transmembrane</keyword>
<evidence type="ECO:0000313" key="7">
    <source>
        <dbReference type="EMBL" id="BBD72183.1"/>
    </source>
</evidence>
<name>A0A348B1Y1_9CREN</name>
<evidence type="ECO:0000256" key="5">
    <source>
        <dbReference type="ARBA" id="ARBA00023136"/>
    </source>
</evidence>
<evidence type="ECO:0008006" key="10">
    <source>
        <dbReference type="Google" id="ProtNLM"/>
    </source>
</evidence>
<reference evidence="9" key="2">
    <citation type="submission" date="2018-04" db="EMBL/GenBank/DDBJ databases">
        <title>Complete genome sequence of Sulfodiicoccus acidiphilus strain HS-1.</title>
        <authorList>
            <person name="Sakai H.D."/>
            <person name="Kurosawa N."/>
        </authorList>
    </citation>
    <scope>NUCLEOTIDE SEQUENCE [LARGE SCALE GENOMIC DNA]</scope>
    <source>
        <strain evidence="9">HS-1</strain>
    </source>
</reference>
<dbReference type="EMBL" id="AP018553">
    <property type="protein sequence ID" value="BBD72183.1"/>
    <property type="molecule type" value="Genomic_DNA"/>
</dbReference>
<evidence type="ECO:0000313" key="8">
    <source>
        <dbReference type="EMBL" id="GGT94391.1"/>
    </source>
</evidence>
<keyword evidence="2" id="KW-1003">Cell membrane</keyword>
<dbReference type="Gene3D" id="3.90.550.10">
    <property type="entry name" value="Spore Coat Polysaccharide Biosynthesis Protein SpsA, Chain A"/>
    <property type="match status" value="1"/>
</dbReference>
<dbReference type="Pfam" id="PF13641">
    <property type="entry name" value="Glyco_tranf_2_3"/>
    <property type="match status" value="1"/>
</dbReference>
<dbReference type="GO" id="GO:0050501">
    <property type="term" value="F:hyaluronan synthase activity"/>
    <property type="evidence" value="ECO:0007669"/>
    <property type="project" value="TreeGrafter"/>
</dbReference>
<evidence type="ECO:0000256" key="4">
    <source>
        <dbReference type="ARBA" id="ARBA00022679"/>
    </source>
</evidence>
<dbReference type="EMBL" id="BMQS01000008">
    <property type="protein sequence ID" value="GGT94391.1"/>
    <property type="molecule type" value="Genomic_DNA"/>
</dbReference>
<dbReference type="PANTHER" id="PTHR22913:SF12">
    <property type="entry name" value="MANNURONAN SYNTHASE"/>
    <property type="match status" value="1"/>
</dbReference>
<dbReference type="Proteomes" id="UP000276741">
    <property type="component" value="Chromosome"/>
</dbReference>
<evidence type="ECO:0000256" key="1">
    <source>
        <dbReference type="ARBA" id="ARBA00004236"/>
    </source>
</evidence>